<dbReference type="SUPFAM" id="SSF53474">
    <property type="entry name" value="alpha/beta-Hydrolases"/>
    <property type="match status" value="1"/>
</dbReference>
<reference evidence="7" key="1">
    <citation type="journal article" date="2021" name="Nat. Commun.">
        <title>Genetic determinants of endophytism in the Arabidopsis root mycobiome.</title>
        <authorList>
            <person name="Mesny F."/>
            <person name="Miyauchi S."/>
            <person name="Thiergart T."/>
            <person name="Pickel B."/>
            <person name="Atanasova L."/>
            <person name="Karlsson M."/>
            <person name="Huettel B."/>
            <person name="Barry K.W."/>
            <person name="Haridas S."/>
            <person name="Chen C."/>
            <person name="Bauer D."/>
            <person name="Andreopoulos W."/>
            <person name="Pangilinan J."/>
            <person name="LaButti K."/>
            <person name="Riley R."/>
            <person name="Lipzen A."/>
            <person name="Clum A."/>
            <person name="Drula E."/>
            <person name="Henrissat B."/>
            <person name="Kohler A."/>
            <person name="Grigoriev I.V."/>
            <person name="Martin F.M."/>
            <person name="Hacquard S."/>
        </authorList>
    </citation>
    <scope>NUCLEOTIDE SEQUENCE</scope>
    <source>
        <strain evidence="7">MPI-CAGE-CH-0230</strain>
    </source>
</reference>
<evidence type="ECO:0000256" key="1">
    <source>
        <dbReference type="ARBA" id="ARBA00009431"/>
    </source>
</evidence>
<evidence type="ECO:0000256" key="4">
    <source>
        <dbReference type="ARBA" id="ARBA00022801"/>
    </source>
</evidence>
<dbReference type="InterPro" id="IPR001563">
    <property type="entry name" value="Peptidase_S10"/>
</dbReference>
<comment type="similarity">
    <text evidence="1">Belongs to the peptidase S10 family.</text>
</comment>
<dbReference type="GO" id="GO:0004185">
    <property type="term" value="F:serine-type carboxypeptidase activity"/>
    <property type="evidence" value="ECO:0007669"/>
    <property type="project" value="InterPro"/>
</dbReference>
<keyword evidence="6" id="KW-0732">Signal</keyword>
<evidence type="ECO:0000256" key="6">
    <source>
        <dbReference type="SAM" id="SignalP"/>
    </source>
</evidence>
<gene>
    <name evidence="7" type="ORF">B0I36DRAFT_277987</name>
</gene>
<keyword evidence="3" id="KW-0645">Protease</keyword>
<evidence type="ECO:0000256" key="2">
    <source>
        <dbReference type="ARBA" id="ARBA00022645"/>
    </source>
</evidence>
<dbReference type="OrthoDB" id="443318at2759"/>
<dbReference type="Proteomes" id="UP000756346">
    <property type="component" value="Unassembled WGS sequence"/>
</dbReference>
<comment type="caution">
    <text evidence="7">The sequence shown here is derived from an EMBL/GenBank/DDBJ whole genome shotgun (WGS) entry which is preliminary data.</text>
</comment>
<dbReference type="PANTHER" id="PTHR11802">
    <property type="entry name" value="SERINE PROTEASE FAMILY S10 SERINE CARBOXYPEPTIDASE"/>
    <property type="match status" value="1"/>
</dbReference>
<keyword evidence="2 7" id="KW-0121">Carboxypeptidase</keyword>
<keyword evidence="5" id="KW-0325">Glycoprotein</keyword>
<dbReference type="InterPro" id="IPR029058">
    <property type="entry name" value="AB_hydrolase_fold"/>
</dbReference>
<sequence>MRTSQLAAFSCGLATAAAVSVARASAADSLPRRESYLVPQNANTAKFAVDGTALPDVGFDIGESYAGLLPISNNETDRSLYFWFFPTADPEGQDEITIWLNGGPGCSSMLGLLQEHGPFLWIPGTLKPVKNEWSWNGLTNMVYIDQPVGTGFSTGAPRVTSEEQIAAEFMGFWRNFIDTFSLHGKKVYLTGESWAGYYVPYIASAMLDSAAATAASSNSSKPDKYFNVKGSLIYNGLIGASDTQGDGEVVPFIERWSQFFNLNASTIAEARAVHESCGYKAYKETYFTYPPPQVPFPFNEASWEDGCSVWSIVYDAVLRINPCFVEYDITARCPKPWNVLGETGAIDYVPDGYEIYFNRTDVKKAINAPPSKPWSQCVRGVYRERNAPSSLTVLPGVIERSDRTVIAHGHWDFALIDSATRFSIQNMTWGGKQGFQEEPRDKFFVPYELSHDGRAGAGEMGITHTERGLTWVENFGAGHLVPQFVPAASYRQLQFLLGRIDSLTE</sequence>
<evidence type="ECO:0000313" key="7">
    <source>
        <dbReference type="EMBL" id="KAH7014144.1"/>
    </source>
</evidence>
<dbReference type="GeneID" id="70180975"/>
<feature type="signal peptide" evidence="6">
    <location>
        <begin position="1"/>
        <end position="18"/>
    </location>
</feature>
<keyword evidence="8" id="KW-1185">Reference proteome</keyword>
<dbReference type="AlphaFoldDB" id="A0A9P9BFZ9"/>
<feature type="chain" id="PRO_5040308622" evidence="6">
    <location>
        <begin position="19"/>
        <end position="505"/>
    </location>
</feature>
<name>A0A9P9BFZ9_9PEZI</name>
<accession>A0A9P9BFZ9</accession>
<evidence type="ECO:0000313" key="8">
    <source>
        <dbReference type="Proteomes" id="UP000756346"/>
    </source>
</evidence>
<dbReference type="PRINTS" id="PR00724">
    <property type="entry name" value="CRBOXYPTASEC"/>
</dbReference>
<evidence type="ECO:0000256" key="3">
    <source>
        <dbReference type="ARBA" id="ARBA00022670"/>
    </source>
</evidence>
<dbReference type="PANTHER" id="PTHR11802:SF479">
    <property type="entry name" value="CARBOXYPEPTIDASE"/>
    <property type="match status" value="1"/>
</dbReference>
<dbReference type="Pfam" id="PF00450">
    <property type="entry name" value="Peptidase_S10"/>
    <property type="match status" value="1"/>
</dbReference>
<keyword evidence="4" id="KW-0378">Hydrolase</keyword>
<proteinExistence type="inferred from homology"/>
<organism evidence="7 8">
    <name type="scientific">Microdochium trichocladiopsis</name>
    <dbReference type="NCBI Taxonomy" id="1682393"/>
    <lineage>
        <taxon>Eukaryota</taxon>
        <taxon>Fungi</taxon>
        <taxon>Dikarya</taxon>
        <taxon>Ascomycota</taxon>
        <taxon>Pezizomycotina</taxon>
        <taxon>Sordariomycetes</taxon>
        <taxon>Xylariomycetidae</taxon>
        <taxon>Xylariales</taxon>
        <taxon>Microdochiaceae</taxon>
        <taxon>Microdochium</taxon>
    </lineage>
</organism>
<dbReference type="EMBL" id="JAGTJQ010000013">
    <property type="protein sequence ID" value="KAH7014144.1"/>
    <property type="molecule type" value="Genomic_DNA"/>
</dbReference>
<dbReference type="RefSeq" id="XP_046005111.1">
    <property type="nucleotide sequence ID" value="XM_046151429.1"/>
</dbReference>
<dbReference type="GO" id="GO:0006508">
    <property type="term" value="P:proteolysis"/>
    <property type="evidence" value="ECO:0007669"/>
    <property type="project" value="UniProtKB-KW"/>
</dbReference>
<protein>
    <submittedName>
        <fullName evidence="7">Carboxypeptidase D</fullName>
    </submittedName>
</protein>
<evidence type="ECO:0000256" key="5">
    <source>
        <dbReference type="ARBA" id="ARBA00023180"/>
    </source>
</evidence>
<dbReference type="Gene3D" id="3.40.50.1820">
    <property type="entry name" value="alpha/beta hydrolase"/>
    <property type="match status" value="1"/>
</dbReference>